<dbReference type="Proteomes" id="UP001054821">
    <property type="component" value="Chromosome 3"/>
</dbReference>
<gene>
    <name evidence="2" type="ORF">L3X38_016403</name>
</gene>
<organism evidence="2 3">
    <name type="scientific">Prunus dulcis</name>
    <name type="common">Almond</name>
    <name type="synonym">Amygdalus dulcis</name>
    <dbReference type="NCBI Taxonomy" id="3755"/>
    <lineage>
        <taxon>Eukaryota</taxon>
        <taxon>Viridiplantae</taxon>
        <taxon>Streptophyta</taxon>
        <taxon>Embryophyta</taxon>
        <taxon>Tracheophyta</taxon>
        <taxon>Spermatophyta</taxon>
        <taxon>Magnoliopsida</taxon>
        <taxon>eudicotyledons</taxon>
        <taxon>Gunneridae</taxon>
        <taxon>Pentapetalae</taxon>
        <taxon>rosids</taxon>
        <taxon>fabids</taxon>
        <taxon>Rosales</taxon>
        <taxon>Rosaceae</taxon>
        <taxon>Amygdaloideae</taxon>
        <taxon>Amygdaleae</taxon>
        <taxon>Prunus</taxon>
    </lineage>
</organism>
<evidence type="ECO:0000313" key="3">
    <source>
        <dbReference type="Proteomes" id="UP001054821"/>
    </source>
</evidence>
<evidence type="ECO:0000313" key="2">
    <source>
        <dbReference type="EMBL" id="KAI5337134.1"/>
    </source>
</evidence>
<protein>
    <recommendedName>
        <fullName evidence="4">Reverse transcriptase zinc-binding domain-containing protein</fullName>
    </recommendedName>
</protein>
<keyword evidence="3" id="KW-1185">Reference proteome</keyword>
<reference evidence="2 3" key="1">
    <citation type="journal article" date="2022" name="G3 (Bethesda)">
        <title>Whole-genome sequence and methylome profiling of the almond [Prunus dulcis (Mill.) D.A. Webb] cultivar 'Nonpareil'.</title>
        <authorList>
            <person name="D'Amico-Willman K.M."/>
            <person name="Ouma W.Z."/>
            <person name="Meulia T."/>
            <person name="Sideli G.M."/>
            <person name="Gradziel T.M."/>
            <person name="Fresnedo-Ramirez J."/>
        </authorList>
    </citation>
    <scope>NUCLEOTIDE SEQUENCE [LARGE SCALE GENOMIC DNA]</scope>
    <source>
        <strain evidence="2">Clone GOH B32 T37-40</strain>
    </source>
</reference>
<keyword evidence="1" id="KW-0472">Membrane</keyword>
<proteinExistence type="predicted"/>
<name>A0AAD4Z950_PRUDU</name>
<evidence type="ECO:0008006" key="4">
    <source>
        <dbReference type="Google" id="ProtNLM"/>
    </source>
</evidence>
<accession>A0AAD4Z950</accession>
<comment type="caution">
    <text evidence="2">The sequence shown here is derived from an EMBL/GenBank/DDBJ whole genome shotgun (WGS) entry which is preliminary data.</text>
</comment>
<dbReference type="EMBL" id="JAJFAZ020000003">
    <property type="protein sequence ID" value="KAI5337134.1"/>
    <property type="molecule type" value="Genomic_DNA"/>
</dbReference>
<evidence type="ECO:0000256" key="1">
    <source>
        <dbReference type="SAM" id="Phobius"/>
    </source>
</evidence>
<dbReference type="AlphaFoldDB" id="A0AAD4Z950"/>
<sequence>MTLHANCYICGAPVENVDHIVRNCLIASLIWRQSSLPVSLNLSQDDNMITWAGKNLHNYTLMGYGVVWSTLFAFTCWFLWKWRNKKIFDPGFVFPSNPNYIILLAAADWQHVNTDLAHKPIRSPATLSWQYPAAGVTKINTDGCRSG</sequence>
<keyword evidence="1" id="KW-0812">Transmembrane</keyword>
<keyword evidence="1" id="KW-1133">Transmembrane helix</keyword>
<feature type="transmembrane region" description="Helical" evidence="1">
    <location>
        <begin position="61"/>
        <end position="80"/>
    </location>
</feature>